<dbReference type="InterPro" id="IPR036249">
    <property type="entry name" value="Thioredoxin-like_sf"/>
</dbReference>
<keyword evidence="3" id="KW-1185">Reference proteome</keyword>
<sequence>MRVEVWVDVLCPWGYIGKRRLERALARFDGRAEVEIVWRSLELDPGSPRTTSGPIADLLVEYGVYESRRAALRQFEMITYLGQQEGLELRPASTVPANSFDAHRLLHLAAERGQADAMIERLLRGCLTENVDVADHAALVSLGREVGLDHAEMWAVLDSDAYAGSVLADRDLARERGLRGSPTFVVGGQAAPLGAPSVDTLLELLGQPVG</sequence>
<dbReference type="Gene3D" id="3.40.30.10">
    <property type="entry name" value="Glutaredoxin"/>
    <property type="match status" value="1"/>
</dbReference>
<dbReference type="PANTHER" id="PTHR13887:SF41">
    <property type="entry name" value="THIOREDOXIN SUPERFAMILY PROTEIN"/>
    <property type="match status" value="1"/>
</dbReference>
<dbReference type="RefSeq" id="WP_176164782.1">
    <property type="nucleotide sequence ID" value="NZ_CP054929.1"/>
</dbReference>
<accession>A0A7H8NF43</accession>
<proteinExistence type="predicted"/>
<evidence type="ECO:0000313" key="3">
    <source>
        <dbReference type="Proteomes" id="UP000509303"/>
    </source>
</evidence>
<evidence type="ECO:0000313" key="2">
    <source>
        <dbReference type="EMBL" id="QKW53072.1"/>
    </source>
</evidence>
<dbReference type="Proteomes" id="UP000509303">
    <property type="component" value="Chromosome"/>
</dbReference>
<dbReference type="Pfam" id="PF01323">
    <property type="entry name" value="DSBA"/>
    <property type="match status" value="1"/>
</dbReference>
<dbReference type="InterPro" id="IPR001853">
    <property type="entry name" value="DSBA-like_thioredoxin_dom"/>
</dbReference>
<protein>
    <submittedName>
        <fullName evidence="2">DsbA family oxidoreductase</fullName>
    </submittedName>
</protein>
<gene>
    <name evidence="2" type="ORF">HUT08_29980</name>
</gene>
<evidence type="ECO:0000259" key="1">
    <source>
        <dbReference type="Pfam" id="PF01323"/>
    </source>
</evidence>
<dbReference type="AlphaFoldDB" id="A0A7H8NF43"/>
<dbReference type="EMBL" id="CP054929">
    <property type="protein sequence ID" value="QKW53072.1"/>
    <property type="molecule type" value="Genomic_DNA"/>
</dbReference>
<organism evidence="2 3">
    <name type="scientific">Streptomyces buecherae</name>
    <dbReference type="NCBI Taxonomy" id="2763006"/>
    <lineage>
        <taxon>Bacteria</taxon>
        <taxon>Bacillati</taxon>
        <taxon>Actinomycetota</taxon>
        <taxon>Actinomycetes</taxon>
        <taxon>Kitasatosporales</taxon>
        <taxon>Streptomycetaceae</taxon>
        <taxon>Streptomyces</taxon>
    </lineage>
</organism>
<reference evidence="2 3" key="1">
    <citation type="submission" date="2020-06" db="EMBL/GenBank/DDBJ databases">
        <title>Genome mining for natural products.</title>
        <authorList>
            <person name="Zhang B."/>
            <person name="Shi J."/>
            <person name="Ge H."/>
        </authorList>
    </citation>
    <scope>NUCLEOTIDE SEQUENCE [LARGE SCALE GENOMIC DNA]</scope>
    <source>
        <strain evidence="2 3">NA00687</strain>
    </source>
</reference>
<dbReference type="PANTHER" id="PTHR13887">
    <property type="entry name" value="GLUTATHIONE S-TRANSFERASE KAPPA"/>
    <property type="match status" value="1"/>
</dbReference>
<dbReference type="GO" id="GO:0016491">
    <property type="term" value="F:oxidoreductase activity"/>
    <property type="evidence" value="ECO:0007669"/>
    <property type="project" value="InterPro"/>
</dbReference>
<dbReference type="CDD" id="cd03024">
    <property type="entry name" value="DsbA_FrnE"/>
    <property type="match status" value="1"/>
</dbReference>
<name>A0A7H8NF43_9ACTN</name>
<feature type="domain" description="DSBA-like thioredoxin" evidence="1">
    <location>
        <begin position="3"/>
        <end position="205"/>
    </location>
</feature>
<dbReference type="SUPFAM" id="SSF52833">
    <property type="entry name" value="Thioredoxin-like"/>
    <property type="match status" value="1"/>
</dbReference>